<keyword evidence="13" id="KW-1185">Reference proteome</keyword>
<keyword evidence="3 9" id="KW-1133">Transmembrane helix</keyword>
<name>A0ABU1W013_9GAMM</name>
<comment type="similarity">
    <text evidence="6">Belongs to the methyl-accepting chemotaxis (MCP) protein family.</text>
</comment>
<evidence type="ECO:0000256" key="3">
    <source>
        <dbReference type="ARBA" id="ARBA00022989"/>
    </source>
</evidence>
<dbReference type="Pfam" id="PF00672">
    <property type="entry name" value="HAMP"/>
    <property type="match status" value="1"/>
</dbReference>
<evidence type="ECO:0000313" key="12">
    <source>
        <dbReference type="EMBL" id="MDR7121314.1"/>
    </source>
</evidence>
<dbReference type="SUPFAM" id="SSF58104">
    <property type="entry name" value="Methyl-accepting chemotaxis protein (MCP) signaling domain"/>
    <property type="match status" value="1"/>
</dbReference>
<accession>A0ABU1W013</accession>
<evidence type="ECO:0000313" key="13">
    <source>
        <dbReference type="Proteomes" id="UP001257909"/>
    </source>
</evidence>
<proteinExistence type="inferred from homology"/>
<dbReference type="InterPro" id="IPR003660">
    <property type="entry name" value="HAMP_dom"/>
</dbReference>
<feature type="transmembrane region" description="Helical" evidence="9">
    <location>
        <begin position="15"/>
        <end position="33"/>
    </location>
</feature>
<dbReference type="Pfam" id="PF00015">
    <property type="entry name" value="MCPsignal"/>
    <property type="match status" value="1"/>
</dbReference>
<dbReference type="Gene3D" id="1.10.287.950">
    <property type="entry name" value="Methyl-accepting chemotaxis protein"/>
    <property type="match status" value="1"/>
</dbReference>
<feature type="domain" description="HAMP" evidence="11">
    <location>
        <begin position="244"/>
        <end position="297"/>
    </location>
</feature>
<evidence type="ECO:0000256" key="4">
    <source>
        <dbReference type="ARBA" id="ARBA00023136"/>
    </source>
</evidence>
<dbReference type="CDD" id="cd06225">
    <property type="entry name" value="HAMP"/>
    <property type="match status" value="1"/>
</dbReference>
<dbReference type="SMART" id="SM00304">
    <property type="entry name" value="HAMP"/>
    <property type="match status" value="1"/>
</dbReference>
<keyword evidence="4 9" id="KW-0472">Membrane</keyword>
<protein>
    <submittedName>
        <fullName evidence="12">Methyl-accepting chemotaxis protein</fullName>
    </submittedName>
</protein>
<comment type="subcellular location">
    <subcellularLocation>
        <location evidence="1">Membrane</location>
        <topology evidence="1">Multi-pass membrane protein</topology>
    </subcellularLocation>
</comment>
<dbReference type="SMART" id="SM00283">
    <property type="entry name" value="MA"/>
    <property type="match status" value="1"/>
</dbReference>
<evidence type="ECO:0000256" key="7">
    <source>
        <dbReference type="PROSITE-ProRule" id="PRU00284"/>
    </source>
</evidence>
<evidence type="ECO:0000256" key="6">
    <source>
        <dbReference type="ARBA" id="ARBA00029447"/>
    </source>
</evidence>
<keyword evidence="5 7" id="KW-0807">Transducer</keyword>
<evidence type="ECO:0000256" key="5">
    <source>
        <dbReference type="ARBA" id="ARBA00023224"/>
    </source>
</evidence>
<evidence type="ECO:0000259" key="11">
    <source>
        <dbReference type="PROSITE" id="PS50885"/>
    </source>
</evidence>
<dbReference type="EMBL" id="JAVDWR010000006">
    <property type="protein sequence ID" value="MDR7121314.1"/>
    <property type="molecule type" value="Genomic_DNA"/>
</dbReference>
<sequence length="574" mass="62488">MSQLKYLTIATKLNVASIGFSSLVTVAFVYILLTLGQISQHIDDQQQLVAQQSAAITEQSLQLDAQAQERKKQVLIMALDVEFRDTRLWLLDLSVSWLNEAEHRAEASKLRLDTLLQQFSQIDAAQSQMIGEKTTKFYDLMMEAVDAYVDGNRVKGNSQVAEGRVLAEEISQIIARHKATVEANLTSEQAAVVAAGHSVLVAASQVQESSDTVLDKNNRMYNVTWVILVLAILLSIGFSVVLKREICVPIERLRVTVEKIQQSSDLTSRFEVRSMDEIGITGSSFNDMMERFAQIVREVISACSELDNATNELVALMQKAREGVKAQEHATDQVATAIHEMATTVQHVATHTETASLSAQKAKDAVASGRKVVQLSSSGTHELSKLLDNANHAISDVEKFSGDIGKVLDVIRGVSEQTNLLALNAAIEAARAGDAGRGFAVVADEVRTLAQRTQRSTEEINHMISSLQGGIGKAVTIMGQGNQEARQVSEEARHAEAALVEIEQQVNEINDLNVMIASSAEEQAAVADEINRNIIAISTSSATTTQAVETTVSSSEKLLRLSHELAKLVSQFKV</sequence>
<evidence type="ECO:0000256" key="2">
    <source>
        <dbReference type="ARBA" id="ARBA00022692"/>
    </source>
</evidence>
<dbReference type="PRINTS" id="PR00260">
    <property type="entry name" value="CHEMTRNSDUCR"/>
</dbReference>
<feature type="domain" description="Methyl-accepting transducer" evidence="10">
    <location>
        <begin position="302"/>
        <end position="538"/>
    </location>
</feature>
<feature type="coiled-coil region" evidence="8">
    <location>
        <begin position="485"/>
        <end position="512"/>
    </location>
</feature>
<dbReference type="PROSITE" id="PS50885">
    <property type="entry name" value="HAMP"/>
    <property type="match status" value="1"/>
</dbReference>
<keyword evidence="2 9" id="KW-0812">Transmembrane</keyword>
<reference evidence="12 13" key="1">
    <citation type="submission" date="2023-07" db="EMBL/GenBank/DDBJ databases">
        <title>Sorghum-associated microbial communities from plants grown in Nebraska, USA.</title>
        <authorList>
            <person name="Schachtman D."/>
        </authorList>
    </citation>
    <scope>NUCLEOTIDE SEQUENCE [LARGE SCALE GENOMIC DNA]</scope>
    <source>
        <strain evidence="12 13">4138</strain>
    </source>
</reference>
<dbReference type="InterPro" id="IPR004089">
    <property type="entry name" value="MCPsignal_dom"/>
</dbReference>
<dbReference type="Proteomes" id="UP001257909">
    <property type="component" value="Unassembled WGS sequence"/>
</dbReference>
<feature type="transmembrane region" description="Helical" evidence="9">
    <location>
        <begin position="223"/>
        <end position="242"/>
    </location>
</feature>
<evidence type="ECO:0000256" key="1">
    <source>
        <dbReference type="ARBA" id="ARBA00004141"/>
    </source>
</evidence>
<dbReference type="PROSITE" id="PS50111">
    <property type="entry name" value="CHEMOTAXIS_TRANSDUC_2"/>
    <property type="match status" value="1"/>
</dbReference>
<keyword evidence="8" id="KW-0175">Coiled coil</keyword>
<evidence type="ECO:0000256" key="8">
    <source>
        <dbReference type="SAM" id="Coils"/>
    </source>
</evidence>
<evidence type="ECO:0000259" key="10">
    <source>
        <dbReference type="PROSITE" id="PS50111"/>
    </source>
</evidence>
<dbReference type="PANTHER" id="PTHR32089:SF119">
    <property type="entry name" value="METHYL-ACCEPTING CHEMOTAXIS PROTEIN CTPL"/>
    <property type="match status" value="1"/>
</dbReference>
<dbReference type="RefSeq" id="WP_310278227.1">
    <property type="nucleotide sequence ID" value="NZ_JAVDWR010000006.1"/>
</dbReference>
<evidence type="ECO:0000256" key="9">
    <source>
        <dbReference type="SAM" id="Phobius"/>
    </source>
</evidence>
<dbReference type="PANTHER" id="PTHR32089">
    <property type="entry name" value="METHYL-ACCEPTING CHEMOTAXIS PROTEIN MCPB"/>
    <property type="match status" value="1"/>
</dbReference>
<gene>
    <name evidence="12" type="ORF">J2W69_002256</name>
</gene>
<comment type="caution">
    <text evidence="12">The sequence shown here is derived from an EMBL/GenBank/DDBJ whole genome shotgun (WGS) entry which is preliminary data.</text>
</comment>
<organism evidence="12 13">
    <name type="scientific">Rheinheimera soli</name>
    <dbReference type="NCBI Taxonomy" id="443616"/>
    <lineage>
        <taxon>Bacteria</taxon>
        <taxon>Pseudomonadati</taxon>
        <taxon>Pseudomonadota</taxon>
        <taxon>Gammaproteobacteria</taxon>
        <taxon>Chromatiales</taxon>
        <taxon>Chromatiaceae</taxon>
        <taxon>Rheinheimera</taxon>
    </lineage>
</organism>
<dbReference type="InterPro" id="IPR004090">
    <property type="entry name" value="Chemotax_Me-accpt_rcpt"/>
</dbReference>